<dbReference type="InParanoid" id="E2AS28"/>
<sequence>MTEQKPEQVSHMLPFYLQFSCATRNICHFAPGRVIVGNEILIKLGLPRRRDAASRLIRRAERFTALQSTRCTSAQMCVTGFPRDVPANGGIGAGIDQLLRPRRFLVDSHDLRQELLALEKNPSRRI</sequence>
<organism evidence="2">
    <name type="scientific">Camponotus floridanus</name>
    <name type="common">Florida carpenter ant</name>
    <dbReference type="NCBI Taxonomy" id="104421"/>
    <lineage>
        <taxon>Eukaryota</taxon>
        <taxon>Metazoa</taxon>
        <taxon>Ecdysozoa</taxon>
        <taxon>Arthropoda</taxon>
        <taxon>Hexapoda</taxon>
        <taxon>Insecta</taxon>
        <taxon>Pterygota</taxon>
        <taxon>Neoptera</taxon>
        <taxon>Endopterygota</taxon>
        <taxon>Hymenoptera</taxon>
        <taxon>Apocrita</taxon>
        <taxon>Aculeata</taxon>
        <taxon>Formicoidea</taxon>
        <taxon>Formicidae</taxon>
        <taxon>Formicinae</taxon>
        <taxon>Camponotus</taxon>
    </lineage>
</organism>
<name>E2AS28_CAMFO</name>
<protein>
    <submittedName>
        <fullName evidence="1">Uncharacterized protein</fullName>
    </submittedName>
</protein>
<proteinExistence type="predicted"/>
<evidence type="ECO:0000313" key="1">
    <source>
        <dbReference type="EMBL" id="EFN63802.1"/>
    </source>
</evidence>
<dbReference type="Proteomes" id="UP000000311">
    <property type="component" value="Unassembled WGS sequence"/>
</dbReference>
<dbReference type="AlphaFoldDB" id="E2AS28"/>
<dbReference type="EMBL" id="GL442209">
    <property type="protein sequence ID" value="EFN63802.1"/>
    <property type="molecule type" value="Genomic_DNA"/>
</dbReference>
<reference evidence="1 2" key="1">
    <citation type="journal article" date="2010" name="Science">
        <title>Genomic comparison of the ants Camponotus floridanus and Harpegnathos saltator.</title>
        <authorList>
            <person name="Bonasio R."/>
            <person name="Zhang G."/>
            <person name="Ye C."/>
            <person name="Mutti N.S."/>
            <person name="Fang X."/>
            <person name="Qin N."/>
            <person name="Donahue G."/>
            <person name="Yang P."/>
            <person name="Li Q."/>
            <person name="Li C."/>
            <person name="Zhang P."/>
            <person name="Huang Z."/>
            <person name="Berger S.L."/>
            <person name="Reinberg D."/>
            <person name="Wang J."/>
            <person name="Liebig J."/>
        </authorList>
    </citation>
    <scope>NUCLEOTIDE SEQUENCE [LARGE SCALE GENOMIC DNA]</scope>
    <source>
        <strain evidence="2">C129</strain>
    </source>
</reference>
<evidence type="ECO:0000313" key="2">
    <source>
        <dbReference type="Proteomes" id="UP000000311"/>
    </source>
</evidence>
<accession>E2AS28</accession>
<keyword evidence="2" id="KW-1185">Reference proteome</keyword>
<gene>
    <name evidence="1" type="ORF">EAG_10140</name>
</gene>